<gene>
    <name evidence="1" type="ORF">Dsin_001124</name>
</gene>
<keyword evidence="2" id="KW-1185">Reference proteome</keyword>
<name>A0AAE0B3E1_9ROSI</name>
<protein>
    <submittedName>
        <fullName evidence="1">Uncharacterized protein</fullName>
    </submittedName>
</protein>
<comment type="caution">
    <text evidence="1">The sequence shown here is derived from an EMBL/GenBank/DDBJ whole genome shotgun (WGS) entry which is preliminary data.</text>
</comment>
<proteinExistence type="predicted"/>
<evidence type="ECO:0000313" key="2">
    <source>
        <dbReference type="Proteomes" id="UP001281410"/>
    </source>
</evidence>
<accession>A0AAE0B3E1</accession>
<organism evidence="1 2">
    <name type="scientific">Dipteronia sinensis</name>
    <dbReference type="NCBI Taxonomy" id="43782"/>
    <lineage>
        <taxon>Eukaryota</taxon>
        <taxon>Viridiplantae</taxon>
        <taxon>Streptophyta</taxon>
        <taxon>Embryophyta</taxon>
        <taxon>Tracheophyta</taxon>
        <taxon>Spermatophyta</taxon>
        <taxon>Magnoliopsida</taxon>
        <taxon>eudicotyledons</taxon>
        <taxon>Gunneridae</taxon>
        <taxon>Pentapetalae</taxon>
        <taxon>rosids</taxon>
        <taxon>malvids</taxon>
        <taxon>Sapindales</taxon>
        <taxon>Sapindaceae</taxon>
        <taxon>Hippocastanoideae</taxon>
        <taxon>Acereae</taxon>
        <taxon>Dipteronia</taxon>
    </lineage>
</organism>
<reference evidence="1" key="1">
    <citation type="journal article" date="2023" name="Plant J.">
        <title>Genome sequences and population genomics provide insights into the demographic history, inbreeding, and mutation load of two 'living fossil' tree species of Dipteronia.</title>
        <authorList>
            <person name="Feng Y."/>
            <person name="Comes H.P."/>
            <person name="Chen J."/>
            <person name="Zhu S."/>
            <person name="Lu R."/>
            <person name="Zhang X."/>
            <person name="Li P."/>
            <person name="Qiu J."/>
            <person name="Olsen K.M."/>
            <person name="Qiu Y."/>
        </authorList>
    </citation>
    <scope>NUCLEOTIDE SEQUENCE</scope>
    <source>
        <strain evidence="1">NBL</strain>
    </source>
</reference>
<evidence type="ECO:0000313" key="1">
    <source>
        <dbReference type="EMBL" id="KAK3229243.1"/>
    </source>
</evidence>
<sequence>MSEVVTSIGSCTMELRKWNDRNRRQLRRGIIDKQSEQKIANSYIGSGSWKAIRKIEKELDIIDNEEIYWRQRSRVEWLKSGDKNSKYFHPKESDLFSTKSPSDSDKDRVLQHVRLNLPVDKRDFLGSKFTSDEIGVLFLTWPNYGTRNKWDASSFLS</sequence>
<dbReference type="EMBL" id="JANJYJ010000001">
    <property type="protein sequence ID" value="KAK3229243.1"/>
    <property type="molecule type" value="Genomic_DNA"/>
</dbReference>
<dbReference type="Proteomes" id="UP001281410">
    <property type="component" value="Unassembled WGS sequence"/>
</dbReference>
<dbReference type="AlphaFoldDB" id="A0AAE0B3E1"/>